<sequence>MFTLTILVTNLSVIVSLPLVSGHGTGNYPLLHPCLSSIFLSDVLSNDFFTVARGFCKSPVAATKFITKCADIPSFNFYHKYYKPLNGSLYIKKEKMDIKPIESTNEHEKDDNHPSLYKDVAQGDWKFSSIEFLAFPLDAVSENYVRRNVPNAIFSVVDPTPLRGQTVLAGISPAALELIDLHPDVASSSLFHDFVSGAWQHPSSTPMAHRYGGYQFGWWAEQLGDGRAHLLGHYTNRKGEWWELQLKGSGKTPYSRNGDGRAVIRSSVREFLAAEAMDALGFRTSRCASLVVGDELAIRDQFYDGKMKMEKTAVVLRLALTWFRFGSLEILSKRNEVESLKFLVDHIIRKHFKTVLITDPDRYLSMFSAVVEDTAEMIAQWQSVGFTHGVMNTDNMSIMSITIDYGPFGFMDMYDPNFIPNSSDDEGLYSYQNQPQIGFNNLERLGNALLQLLTQEQTHQVKIILNGYDSKFKMAYLSLFSKKLGLQTFKQKDEQLINNLLNMMMVNKADFTMTFWELGHVSLKEIEAKKLPQDFWALNKIITDDKFQKFLDMYKIRLREEESTDDIRQGIMALTNPKYVLRNWIAHQIIEEVEQGNFCSFNEFFRVLRNPFQRQDEAEKKGYANAPPDWSRKLRVSCSS</sequence>
<gene>
    <name evidence="11" type="ORF">OTU49_007508</name>
</gene>
<evidence type="ECO:0000256" key="9">
    <source>
        <dbReference type="ARBA" id="ARBA00031547"/>
    </source>
</evidence>
<dbReference type="GO" id="GO:0046872">
    <property type="term" value="F:metal ion binding"/>
    <property type="evidence" value="ECO:0007669"/>
    <property type="project" value="UniProtKB-KW"/>
</dbReference>
<dbReference type="AlphaFoldDB" id="A0AAW0WGB6"/>
<evidence type="ECO:0000256" key="7">
    <source>
        <dbReference type="ARBA" id="ARBA00022840"/>
    </source>
</evidence>
<comment type="similarity">
    <text evidence="2">Belongs to the SELO family.</text>
</comment>
<dbReference type="NCBIfam" id="NF000658">
    <property type="entry name" value="PRK00029.1"/>
    <property type="match status" value="1"/>
</dbReference>
<evidence type="ECO:0000256" key="2">
    <source>
        <dbReference type="ARBA" id="ARBA00009747"/>
    </source>
</evidence>
<feature type="signal peptide" evidence="10">
    <location>
        <begin position="1"/>
        <end position="22"/>
    </location>
</feature>
<evidence type="ECO:0000256" key="5">
    <source>
        <dbReference type="ARBA" id="ARBA00022723"/>
    </source>
</evidence>
<keyword evidence="6" id="KW-0547">Nucleotide-binding</keyword>
<evidence type="ECO:0000256" key="10">
    <source>
        <dbReference type="SAM" id="SignalP"/>
    </source>
</evidence>
<dbReference type="InterPro" id="IPR003846">
    <property type="entry name" value="SelO"/>
</dbReference>
<evidence type="ECO:0000256" key="4">
    <source>
        <dbReference type="ARBA" id="ARBA00022695"/>
    </source>
</evidence>
<comment type="cofactor">
    <cofactor evidence="1">
        <name>Mg(2+)</name>
        <dbReference type="ChEBI" id="CHEBI:18420"/>
    </cofactor>
</comment>
<dbReference type="GO" id="GO:0016779">
    <property type="term" value="F:nucleotidyltransferase activity"/>
    <property type="evidence" value="ECO:0007669"/>
    <property type="project" value="UniProtKB-KW"/>
</dbReference>
<proteinExistence type="inferred from homology"/>
<name>A0AAW0WGB6_CHEQU</name>
<feature type="chain" id="PRO_5043564646" description="Selenoprotein O" evidence="10">
    <location>
        <begin position="23"/>
        <end position="640"/>
    </location>
</feature>
<evidence type="ECO:0000256" key="3">
    <source>
        <dbReference type="ARBA" id="ARBA00022679"/>
    </source>
</evidence>
<comment type="caution">
    <text evidence="11">The sequence shown here is derived from an EMBL/GenBank/DDBJ whole genome shotgun (WGS) entry which is preliminary data.</text>
</comment>
<dbReference type="PANTHER" id="PTHR12153">
    <property type="entry name" value="SELENOPROTEIN O"/>
    <property type="match status" value="1"/>
</dbReference>
<evidence type="ECO:0000313" key="12">
    <source>
        <dbReference type="Proteomes" id="UP001445076"/>
    </source>
</evidence>
<dbReference type="EMBL" id="JARKIK010000061">
    <property type="protein sequence ID" value="KAK8731250.1"/>
    <property type="molecule type" value="Genomic_DNA"/>
</dbReference>
<dbReference type="Pfam" id="PF02696">
    <property type="entry name" value="SelO"/>
    <property type="match status" value="1"/>
</dbReference>
<accession>A0AAW0WGB6</accession>
<keyword evidence="5" id="KW-0479">Metal-binding</keyword>
<keyword evidence="7" id="KW-0067">ATP-binding</keyword>
<dbReference type="GO" id="GO:0005524">
    <property type="term" value="F:ATP binding"/>
    <property type="evidence" value="ECO:0007669"/>
    <property type="project" value="UniProtKB-KW"/>
</dbReference>
<evidence type="ECO:0000256" key="6">
    <source>
        <dbReference type="ARBA" id="ARBA00022741"/>
    </source>
</evidence>
<evidence type="ECO:0000313" key="11">
    <source>
        <dbReference type="EMBL" id="KAK8731250.1"/>
    </source>
</evidence>
<keyword evidence="3" id="KW-0808">Transferase</keyword>
<dbReference type="Proteomes" id="UP001445076">
    <property type="component" value="Unassembled WGS sequence"/>
</dbReference>
<evidence type="ECO:0000256" key="1">
    <source>
        <dbReference type="ARBA" id="ARBA00001946"/>
    </source>
</evidence>
<dbReference type="PANTHER" id="PTHR12153:SF18">
    <property type="entry name" value="SELENOPROTEIN O"/>
    <property type="match status" value="1"/>
</dbReference>
<keyword evidence="10" id="KW-0732">Signal</keyword>
<reference evidence="11 12" key="1">
    <citation type="journal article" date="2024" name="BMC Genomics">
        <title>Genome assembly of redclaw crayfish (Cherax quadricarinatus) provides insights into its immune adaptation and hypoxia tolerance.</title>
        <authorList>
            <person name="Liu Z."/>
            <person name="Zheng J."/>
            <person name="Li H."/>
            <person name="Fang K."/>
            <person name="Wang S."/>
            <person name="He J."/>
            <person name="Zhou D."/>
            <person name="Weng S."/>
            <person name="Chi M."/>
            <person name="Gu Z."/>
            <person name="He J."/>
            <person name="Li F."/>
            <person name="Wang M."/>
        </authorList>
    </citation>
    <scope>NUCLEOTIDE SEQUENCE [LARGE SCALE GENOMIC DNA]</scope>
    <source>
        <strain evidence="11">ZL_2023a</strain>
    </source>
</reference>
<keyword evidence="4" id="KW-0548">Nucleotidyltransferase</keyword>
<keyword evidence="12" id="KW-1185">Reference proteome</keyword>
<organism evidence="11 12">
    <name type="scientific">Cherax quadricarinatus</name>
    <name type="common">Australian red claw crayfish</name>
    <dbReference type="NCBI Taxonomy" id="27406"/>
    <lineage>
        <taxon>Eukaryota</taxon>
        <taxon>Metazoa</taxon>
        <taxon>Ecdysozoa</taxon>
        <taxon>Arthropoda</taxon>
        <taxon>Crustacea</taxon>
        <taxon>Multicrustacea</taxon>
        <taxon>Malacostraca</taxon>
        <taxon>Eumalacostraca</taxon>
        <taxon>Eucarida</taxon>
        <taxon>Decapoda</taxon>
        <taxon>Pleocyemata</taxon>
        <taxon>Astacidea</taxon>
        <taxon>Parastacoidea</taxon>
        <taxon>Parastacidae</taxon>
        <taxon>Cherax</taxon>
    </lineage>
</organism>
<evidence type="ECO:0000256" key="8">
    <source>
        <dbReference type="ARBA" id="ARBA00022842"/>
    </source>
</evidence>
<dbReference type="HAMAP" id="MF_00692">
    <property type="entry name" value="SelO"/>
    <property type="match status" value="1"/>
</dbReference>
<protein>
    <recommendedName>
        <fullName evidence="9">Selenoprotein O</fullName>
    </recommendedName>
</protein>
<keyword evidence="8" id="KW-0460">Magnesium</keyword>